<gene>
    <name evidence="1" type="ORF">TOI97_09905</name>
</gene>
<accession>A0ABU5GSV3</accession>
<evidence type="ECO:0000313" key="2">
    <source>
        <dbReference type="Proteomes" id="UP001294570"/>
    </source>
</evidence>
<evidence type="ECO:0000313" key="1">
    <source>
        <dbReference type="EMBL" id="MDY7219874.1"/>
    </source>
</evidence>
<keyword evidence="2" id="KW-1185">Reference proteome</keyword>
<organism evidence="1 2">
    <name type="scientific">Denitrificimonas halotolerans</name>
    <dbReference type="NCBI Taxonomy" id="3098930"/>
    <lineage>
        <taxon>Bacteria</taxon>
        <taxon>Pseudomonadati</taxon>
        <taxon>Pseudomonadota</taxon>
        <taxon>Gammaproteobacteria</taxon>
        <taxon>Pseudomonadales</taxon>
        <taxon>Pseudomonadaceae</taxon>
        <taxon>Denitrificimonas</taxon>
    </lineage>
</organism>
<protein>
    <submittedName>
        <fullName evidence="1">Uncharacterized protein</fullName>
    </submittedName>
</protein>
<comment type="caution">
    <text evidence="1">The sequence shown here is derived from an EMBL/GenBank/DDBJ whole genome shotgun (WGS) entry which is preliminary data.</text>
</comment>
<sequence length="120" mass="13548">MGAIVEVYCIVPIINPAEPAHSIQEKIRYLGSGKLKLDDPILNDQINQVLNLNYYRLNENRKAVIDAVQHVLARTKGSATTGGLQRLLQDWSSLDRQGKHKSFCGAAIYYLNKKLERVKK</sequence>
<dbReference type="EMBL" id="JAXIVU010000014">
    <property type="protein sequence ID" value="MDY7219874.1"/>
    <property type="molecule type" value="Genomic_DNA"/>
</dbReference>
<name>A0ABU5GSV3_9GAMM</name>
<reference evidence="1 2" key="1">
    <citation type="submission" date="2023-12" db="EMBL/GenBank/DDBJ databases">
        <title>Denitrificimonas halotolerans sp. nov.,a novel species isolated from landfill leachate.</title>
        <authorList>
            <person name="Wang S."/>
        </authorList>
    </citation>
    <scope>NUCLEOTIDE SEQUENCE [LARGE SCALE GENOMIC DNA]</scope>
    <source>
        <strain evidence="1 2">JX-1</strain>
    </source>
</reference>
<dbReference type="RefSeq" id="WP_321553961.1">
    <property type="nucleotide sequence ID" value="NZ_JAXIVU010000014.1"/>
</dbReference>
<proteinExistence type="predicted"/>
<dbReference type="Proteomes" id="UP001294570">
    <property type="component" value="Unassembled WGS sequence"/>
</dbReference>